<proteinExistence type="predicted"/>
<keyword evidence="5" id="KW-0808">Transferase</keyword>
<feature type="domain" description="HAMP" evidence="10">
    <location>
        <begin position="94"/>
        <end position="146"/>
    </location>
</feature>
<comment type="catalytic activity">
    <reaction evidence="1">
        <text>ATP + protein L-histidine = ADP + protein N-phospho-L-histidine.</text>
        <dbReference type="EC" id="2.7.13.3"/>
    </reaction>
</comment>
<keyword evidence="12" id="KW-1185">Reference proteome</keyword>
<comment type="caution">
    <text evidence="11">The sequence shown here is derived from an EMBL/GenBank/DDBJ whole genome shotgun (WGS) entry which is preliminary data.</text>
</comment>
<evidence type="ECO:0000256" key="7">
    <source>
        <dbReference type="ARBA" id="ARBA00023012"/>
    </source>
</evidence>
<organism evidence="11 12">
    <name type="scientific">Ktedonospora formicarum</name>
    <dbReference type="NCBI Taxonomy" id="2778364"/>
    <lineage>
        <taxon>Bacteria</taxon>
        <taxon>Bacillati</taxon>
        <taxon>Chloroflexota</taxon>
        <taxon>Ktedonobacteria</taxon>
        <taxon>Ktedonobacterales</taxon>
        <taxon>Ktedonobacteraceae</taxon>
        <taxon>Ktedonospora</taxon>
    </lineage>
</organism>
<evidence type="ECO:0000313" key="11">
    <source>
        <dbReference type="EMBL" id="GHO47080.1"/>
    </source>
</evidence>
<dbReference type="InterPro" id="IPR004358">
    <property type="entry name" value="Sig_transdc_His_kin-like_C"/>
</dbReference>
<dbReference type="RefSeq" id="WP_220196396.1">
    <property type="nucleotide sequence ID" value="NZ_BNJF01000002.1"/>
</dbReference>
<keyword evidence="8" id="KW-1133">Transmembrane helix</keyword>
<dbReference type="Pfam" id="PF00672">
    <property type="entry name" value="HAMP"/>
    <property type="match status" value="1"/>
</dbReference>
<evidence type="ECO:0000256" key="6">
    <source>
        <dbReference type="ARBA" id="ARBA00022777"/>
    </source>
</evidence>
<sequence>MGAQNIHLRKTKSHRKHASFRRIFVWYCIGILGVTLSITCLLELVLLFWYLAQRRGMPVESVSSLNEFSRWPALSLPLAVLSVTILFFAWRMGRQVSQPVSELMRAVEMIRQRDLDFTINYSAPNELGDLCGAFNELRHELQESLEREWHQQEEMRIMIAALSHDLRTPVTIIQGHIEGIARTEAGEKRNRRLERYLPVLQASSQRMTRLLNDMLLVSALEQTSLIIQPQPVELEQELARKVHIYTLQAASSDITFQYRFQNAVADVSLVMLDLHRIEQVLDNLFENAIRYTPTNGQIYLTCTRDVRSLVFVLRDSGSGISPADMPHVWEKFYHGHASPNEKHQKTTGLGLYTCKLLVERHGGYITLRNHPAGGCEVTVYLPAIQHIVKK</sequence>
<accession>A0A8J3MTF7</accession>
<dbReference type="SUPFAM" id="SSF47384">
    <property type="entry name" value="Homodimeric domain of signal transducing histidine kinase"/>
    <property type="match status" value="1"/>
</dbReference>
<feature type="transmembrane region" description="Helical" evidence="8">
    <location>
        <begin position="24"/>
        <end position="51"/>
    </location>
</feature>
<dbReference type="CDD" id="cd00075">
    <property type="entry name" value="HATPase"/>
    <property type="match status" value="1"/>
</dbReference>
<dbReference type="Gene3D" id="1.10.287.130">
    <property type="match status" value="1"/>
</dbReference>
<dbReference type="SUPFAM" id="SSF158472">
    <property type="entry name" value="HAMP domain-like"/>
    <property type="match status" value="1"/>
</dbReference>
<dbReference type="GO" id="GO:0000155">
    <property type="term" value="F:phosphorelay sensor kinase activity"/>
    <property type="evidence" value="ECO:0007669"/>
    <property type="project" value="InterPro"/>
</dbReference>
<dbReference type="InterPro" id="IPR003660">
    <property type="entry name" value="HAMP_dom"/>
</dbReference>
<dbReference type="SMART" id="SM00304">
    <property type="entry name" value="HAMP"/>
    <property type="match status" value="1"/>
</dbReference>
<dbReference type="PRINTS" id="PR00344">
    <property type="entry name" value="BCTRLSENSOR"/>
</dbReference>
<dbReference type="CDD" id="cd00082">
    <property type="entry name" value="HisKA"/>
    <property type="match status" value="1"/>
</dbReference>
<comment type="subcellular location">
    <subcellularLocation>
        <location evidence="2">Membrane</location>
    </subcellularLocation>
</comment>
<keyword evidence="4" id="KW-0597">Phosphoprotein</keyword>
<evidence type="ECO:0000259" key="10">
    <source>
        <dbReference type="PROSITE" id="PS50885"/>
    </source>
</evidence>
<name>A0A8J3MTF7_9CHLR</name>
<dbReference type="InterPro" id="IPR036890">
    <property type="entry name" value="HATPase_C_sf"/>
</dbReference>
<dbReference type="EC" id="2.7.13.3" evidence="3"/>
<evidence type="ECO:0000256" key="5">
    <source>
        <dbReference type="ARBA" id="ARBA00022679"/>
    </source>
</evidence>
<dbReference type="PANTHER" id="PTHR43547:SF2">
    <property type="entry name" value="HYBRID SIGNAL TRANSDUCTION HISTIDINE KINASE C"/>
    <property type="match status" value="1"/>
</dbReference>
<dbReference type="Pfam" id="PF00512">
    <property type="entry name" value="HisKA"/>
    <property type="match status" value="1"/>
</dbReference>
<evidence type="ECO:0000256" key="8">
    <source>
        <dbReference type="SAM" id="Phobius"/>
    </source>
</evidence>
<reference evidence="11" key="1">
    <citation type="submission" date="2020-10" db="EMBL/GenBank/DDBJ databases">
        <title>Taxonomic study of unclassified bacteria belonging to the class Ktedonobacteria.</title>
        <authorList>
            <person name="Yabe S."/>
            <person name="Wang C.M."/>
            <person name="Zheng Y."/>
            <person name="Sakai Y."/>
            <person name="Cavaletti L."/>
            <person name="Monciardini P."/>
            <person name="Donadio S."/>
        </authorList>
    </citation>
    <scope>NUCLEOTIDE SEQUENCE</scope>
    <source>
        <strain evidence="11">SOSP1-1</strain>
    </source>
</reference>
<evidence type="ECO:0000256" key="4">
    <source>
        <dbReference type="ARBA" id="ARBA00022553"/>
    </source>
</evidence>
<dbReference type="SMART" id="SM00387">
    <property type="entry name" value="HATPase_c"/>
    <property type="match status" value="1"/>
</dbReference>
<dbReference type="AlphaFoldDB" id="A0A8J3MTF7"/>
<protein>
    <recommendedName>
        <fullName evidence="3">histidine kinase</fullName>
        <ecNumber evidence="3">2.7.13.3</ecNumber>
    </recommendedName>
</protein>
<dbReference type="InterPro" id="IPR003594">
    <property type="entry name" value="HATPase_dom"/>
</dbReference>
<keyword evidence="7" id="KW-0902">Two-component regulatory system</keyword>
<dbReference type="PROSITE" id="PS50885">
    <property type="entry name" value="HAMP"/>
    <property type="match status" value="1"/>
</dbReference>
<dbReference type="EMBL" id="BNJF01000002">
    <property type="protein sequence ID" value="GHO47080.1"/>
    <property type="molecule type" value="Genomic_DNA"/>
</dbReference>
<dbReference type="InterPro" id="IPR003661">
    <property type="entry name" value="HisK_dim/P_dom"/>
</dbReference>
<dbReference type="InterPro" id="IPR036097">
    <property type="entry name" value="HisK_dim/P_sf"/>
</dbReference>
<keyword evidence="6" id="KW-0418">Kinase</keyword>
<dbReference type="SMART" id="SM00388">
    <property type="entry name" value="HisKA"/>
    <property type="match status" value="1"/>
</dbReference>
<keyword evidence="8" id="KW-0812">Transmembrane</keyword>
<dbReference type="PANTHER" id="PTHR43547">
    <property type="entry name" value="TWO-COMPONENT HISTIDINE KINASE"/>
    <property type="match status" value="1"/>
</dbReference>
<dbReference type="InterPro" id="IPR005467">
    <property type="entry name" value="His_kinase_dom"/>
</dbReference>
<dbReference type="Gene3D" id="6.10.340.10">
    <property type="match status" value="1"/>
</dbReference>
<evidence type="ECO:0000256" key="1">
    <source>
        <dbReference type="ARBA" id="ARBA00000085"/>
    </source>
</evidence>
<evidence type="ECO:0000256" key="2">
    <source>
        <dbReference type="ARBA" id="ARBA00004370"/>
    </source>
</evidence>
<dbReference type="Gene3D" id="3.30.565.10">
    <property type="entry name" value="Histidine kinase-like ATPase, C-terminal domain"/>
    <property type="match status" value="1"/>
</dbReference>
<dbReference type="Proteomes" id="UP000612362">
    <property type="component" value="Unassembled WGS sequence"/>
</dbReference>
<evidence type="ECO:0000256" key="3">
    <source>
        <dbReference type="ARBA" id="ARBA00012438"/>
    </source>
</evidence>
<feature type="domain" description="Histidine kinase" evidence="9">
    <location>
        <begin position="161"/>
        <end position="385"/>
    </location>
</feature>
<evidence type="ECO:0000259" key="9">
    <source>
        <dbReference type="PROSITE" id="PS50109"/>
    </source>
</evidence>
<gene>
    <name evidence="11" type="ORF">KSX_52430</name>
</gene>
<keyword evidence="8" id="KW-0472">Membrane</keyword>
<dbReference type="Pfam" id="PF02518">
    <property type="entry name" value="HATPase_c"/>
    <property type="match status" value="1"/>
</dbReference>
<dbReference type="GO" id="GO:0016020">
    <property type="term" value="C:membrane"/>
    <property type="evidence" value="ECO:0007669"/>
    <property type="project" value="UniProtKB-SubCell"/>
</dbReference>
<feature type="transmembrane region" description="Helical" evidence="8">
    <location>
        <begin position="71"/>
        <end position="90"/>
    </location>
</feature>
<evidence type="ECO:0000313" key="12">
    <source>
        <dbReference type="Proteomes" id="UP000612362"/>
    </source>
</evidence>
<dbReference type="CDD" id="cd06225">
    <property type="entry name" value="HAMP"/>
    <property type="match status" value="1"/>
</dbReference>
<dbReference type="SUPFAM" id="SSF55874">
    <property type="entry name" value="ATPase domain of HSP90 chaperone/DNA topoisomerase II/histidine kinase"/>
    <property type="match status" value="1"/>
</dbReference>
<dbReference type="PROSITE" id="PS50109">
    <property type="entry name" value="HIS_KIN"/>
    <property type="match status" value="1"/>
</dbReference>